<dbReference type="GO" id="GO:0006355">
    <property type="term" value="P:regulation of DNA-templated transcription"/>
    <property type="evidence" value="ECO:0007669"/>
    <property type="project" value="UniProtKB-UniRule"/>
</dbReference>
<dbReference type="InterPro" id="IPR049083">
    <property type="entry name" value="TACO1_YebC_N"/>
</dbReference>
<dbReference type="InterPro" id="IPR048300">
    <property type="entry name" value="TACO1_YebC-like_2nd/3rd_dom"/>
</dbReference>
<comment type="subcellular location">
    <subcellularLocation>
        <location evidence="6">Cytoplasm</location>
    </subcellularLocation>
</comment>
<organism evidence="10 11">
    <name type="scientific">Candidatus Shapirobacteria bacterium CG03_land_8_20_14_0_80_39_12</name>
    <dbReference type="NCBI Taxonomy" id="1974879"/>
    <lineage>
        <taxon>Bacteria</taxon>
        <taxon>Candidatus Shapironibacteriota</taxon>
    </lineage>
</organism>
<dbReference type="AlphaFoldDB" id="A0A2M7BCQ3"/>
<feature type="region of interest" description="Disordered" evidence="7">
    <location>
        <begin position="1"/>
        <end position="21"/>
    </location>
</feature>
<dbReference type="Gene3D" id="1.10.10.200">
    <property type="match status" value="1"/>
</dbReference>
<gene>
    <name evidence="10" type="ORF">COS54_02215</name>
</gene>
<dbReference type="HAMAP" id="MF_00693">
    <property type="entry name" value="Transcrip_reg_TACO1"/>
    <property type="match status" value="1"/>
</dbReference>
<protein>
    <recommendedName>
        <fullName evidence="6">Probable transcriptional regulatory protein COS54_02215</fullName>
    </recommendedName>
</protein>
<evidence type="ECO:0000259" key="9">
    <source>
        <dbReference type="Pfam" id="PF20772"/>
    </source>
</evidence>
<keyword evidence="2 6" id="KW-0963">Cytoplasm</keyword>
<dbReference type="PANTHER" id="PTHR12532">
    <property type="entry name" value="TRANSLATIONAL ACTIVATOR OF CYTOCHROME C OXIDASE 1"/>
    <property type="match status" value="1"/>
</dbReference>
<evidence type="ECO:0000256" key="6">
    <source>
        <dbReference type="HAMAP-Rule" id="MF_00693"/>
    </source>
</evidence>
<feature type="domain" description="TACO1/YebC-like N-terminal" evidence="9">
    <location>
        <begin position="5"/>
        <end position="78"/>
    </location>
</feature>
<dbReference type="InterPro" id="IPR026564">
    <property type="entry name" value="Transcrip_reg_TACO1-like_dom3"/>
</dbReference>
<dbReference type="Pfam" id="PF01709">
    <property type="entry name" value="Transcrip_reg"/>
    <property type="match status" value="1"/>
</dbReference>
<evidence type="ECO:0000256" key="2">
    <source>
        <dbReference type="ARBA" id="ARBA00022490"/>
    </source>
</evidence>
<name>A0A2M7BCQ3_9BACT</name>
<dbReference type="Proteomes" id="UP000229631">
    <property type="component" value="Unassembled WGS sequence"/>
</dbReference>
<dbReference type="InterPro" id="IPR017856">
    <property type="entry name" value="Integrase-like_N"/>
</dbReference>
<sequence length="244" mass="26487">MSGHSKWANIHREKEVTDQKRGQEFTKITNAIMVAVRDSGGVTDSGQNFKLRLAMEKARSLNMPKENVQRAIDRAAGKGEGMVISEVVYEGYGPGGVGILVETATDNKQRTVQEIKNIFDRSGGSITSPGAVAFNFKKVGIIVVPFSGDKEEATLKIIDLGVEEVEDGKEGELVIFVDPSALEATKEALANAGFVPKSVELAMKPINTVPVTDKKIAEQVFSLIEKLEAMDDVQKVYANIVLCF</sequence>
<dbReference type="Pfam" id="PF20772">
    <property type="entry name" value="TACO1_YebC_N"/>
    <property type="match status" value="1"/>
</dbReference>
<evidence type="ECO:0000256" key="5">
    <source>
        <dbReference type="ARBA" id="ARBA00023163"/>
    </source>
</evidence>
<evidence type="ECO:0000256" key="3">
    <source>
        <dbReference type="ARBA" id="ARBA00023015"/>
    </source>
</evidence>
<dbReference type="SUPFAM" id="SSF75625">
    <property type="entry name" value="YebC-like"/>
    <property type="match status" value="1"/>
</dbReference>
<dbReference type="GO" id="GO:0003677">
    <property type="term" value="F:DNA binding"/>
    <property type="evidence" value="ECO:0007669"/>
    <property type="project" value="UniProtKB-UniRule"/>
</dbReference>
<evidence type="ECO:0000256" key="4">
    <source>
        <dbReference type="ARBA" id="ARBA00023125"/>
    </source>
</evidence>
<evidence type="ECO:0000313" key="10">
    <source>
        <dbReference type="EMBL" id="PIV00895.1"/>
    </source>
</evidence>
<dbReference type="EMBL" id="PEVC01000039">
    <property type="protein sequence ID" value="PIV00895.1"/>
    <property type="molecule type" value="Genomic_DNA"/>
</dbReference>
<proteinExistence type="inferred from homology"/>
<evidence type="ECO:0000259" key="8">
    <source>
        <dbReference type="Pfam" id="PF01709"/>
    </source>
</evidence>
<dbReference type="Gene3D" id="3.30.70.980">
    <property type="match status" value="2"/>
</dbReference>
<dbReference type="FunFam" id="1.10.10.200:FF:000002">
    <property type="entry name" value="Probable transcriptional regulatory protein CLM62_37755"/>
    <property type="match status" value="1"/>
</dbReference>
<keyword evidence="5 6" id="KW-0804">Transcription</keyword>
<feature type="compositionally biased region" description="Basic and acidic residues" evidence="7">
    <location>
        <begin position="10"/>
        <end position="21"/>
    </location>
</feature>
<keyword evidence="3 6" id="KW-0805">Transcription regulation</keyword>
<reference evidence="11" key="1">
    <citation type="submission" date="2017-09" db="EMBL/GenBank/DDBJ databases">
        <title>Depth-based differentiation of microbial function through sediment-hosted aquifers and enrichment of novel symbionts in the deep terrestrial subsurface.</title>
        <authorList>
            <person name="Probst A.J."/>
            <person name="Ladd B."/>
            <person name="Jarett J.K."/>
            <person name="Geller-Mcgrath D.E."/>
            <person name="Sieber C.M.K."/>
            <person name="Emerson J.B."/>
            <person name="Anantharaman K."/>
            <person name="Thomas B.C."/>
            <person name="Malmstrom R."/>
            <person name="Stieglmeier M."/>
            <person name="Klingl A."/>
            <person name="Woyke T."/>
            <person name="Ryan C.M."/>
            <person name="Banfield J.F."/>
        </authorList>
    </citation>
    <scope>NUCLEOTIDE SEQUENCE [LARGE SCALE GENOMIC DNA]</scope>
</reference>
<feature type="domain" description="TACO1/YebC-like second and third" evidence="8">
    <location>
        <begin position="85"/>
        <end position="240"/>
    </location>
</feature>
<keyword evidence="4 6" id="KW-0238">DNA-binding</keyword>
<comment type="similarity">
    <text evidence="1 6">Belongs to the TACO1 family.</text>
</comment>
<dbReference type="InterPro" id="IPR002876">
    <property type="entry name" value="Transcrip_reg_TACO1-like"/>
</dbReference>
<dbReference type="NCBIfam" id="TIGR01033">
    <property type="entry name" value="YebC/PmpR family DNA-binding transcriptional regulator"/>
    <property type="match status" value="1"/>
</dbReference>
<evidence type="ECO:0000313" key="11">
    <source>
        <dbReference type="Proteomes" id="UP000229631"/>
    </source>
</evidence>
<dbReference type="NCBIfam" id="NF009044">
    <property type="entry name" value="PRK12378.1"/>
    <property type="match status" value="1"/>
</dbReference>
<evidence type="ECO:0000256" key="7">
    <source>
        <dbReference type="SAM" id="MobiDB-lite"/>
    </source>
</evidence>
<dbReference type="NCBIfam" id="NF001030">
    <property type="entry name" value="PRK00110.1"/>
    <property type="match status" value="1"/>
</dbReference>
<evidence type="ECO:0000256" key="1">
    <source>
        <dbReference type="ARBA" id="ARBA00008724"/>
    </source>
</evidence>
<accession>A0A2M7BCQ3</accession>
<dbReference type="GO" id="GO:0005829">
    <property type="term" value="C:cytosol"/>
    <property type="evidence" value="ECO:0007669"/>
    <property type="project" value="TreeGrafter"/>
</dbReference>
<dbReference type="PANTHER" id="PTHR12532:SF6">
    <property type="entry name" value="TRANSCRIPTIONAL REGULATORY PROTEIN YEBC-RELATED"/>
    <property type="match status" value="1"/>
</dbReference>
<dbReference type="InterPro" id="IPR029072">
    <property type="entry name" value="YebC-like"/>
</dbReference>
<comment type="caution">
    <text evidence="10">The sequence shown here is derived from an EMBL/GenBank/DDBJ whole genome shotgun (WGS) entry which is preliminary data.</text>
</comment>